<protein>
    <submittedName>
        <fullName evidence="1">Uncharacterized protein</fullName>
    </submittedName>
</protein>
<evidence type="ECO:0000313" key="1">
    <source>
        <dbReference type="EMBL" id="GAG39829.1"/>
    </source>
</evidence>
<accession>X0X9E9</accession>
<organism evidence="1">
    <name type="scientific">marine sediment metagenome</name>
    <dbReference type="NCBI Taxonomy" id="412755"/>
    <lineage>
        <taxon>unclassified sequences</taxon>
        <taxon>metagenomes</taxon>
        <taxon>ecological metagenomes</taxon>
    </lineage>
</organism>
<dbReference type="AlphaFoldDB" id="X0X9E9"/>
<proteinExistence type="predicted"/>
<sequence length="66" mass="7373">DYDAVREGDVVSIPGLRGLAPDRLVAVRLEHADGSREDLRCAHSLTAREIEWFQAGSLLNWIRENG</sequence>
<dbReference type="EMBL" id="BARS01046100">
    <property type="protein sequence ID" value="GAG39829.1"/>
    <property type="molecule type" value="Genomic_DNA"/>
</dbReference>
<gene>
    <name evidence="1" type="ORF">S01H1_69432</name>
</gene>
<comment type="caution">
    <text evidence="1">The sequence shown here is derived from an EMBL/GenBank/DDBJ whole genome shotgun (WGS) entry which is preliminary data.</text>
</comment>
<dbReference type="SUPFAM" id="SSF52016">
    <property type="entry name" value="LeuD/IlvD-like"/>
    <property type="match status" value="1"/>
</dbReference>
<dbReference type="InterPro" id="IPR015928">
    <property type="entry name" value="Aconitase/3IPM_dehydase_swvl"/>
</dbReference>
<reference evidence="1" key="1">
    <citation type="journal article" date="2014" name="Front. Microbiol.">
        <title>High frequency of phylogenetically diverse reductive dehalogenase-homologous genes in deep subseafloor sedimentary metagenomes.</title>
        <authorList>
            <person name="Kawai M."/>
            <person name="Futagami T."/>
            <person name="Toyoda A."/>
            <person name="Takaki Y."/>
            <person name="Nishi S."/>
            <person name="Hori S."/>
            <person name="Arai W."/>
            <person name="Tsubouchi T."/>
            <person name="Morono Y."/>
            <person name="Uchiyama I."/>
            <person name="Ito T."/>
            <person name="Fujiyama A."/>
            <person name="Inagaki F."/>
            <person name="Takami H."/>
        </authorList>
    </citation>
    <scope>NUCLEOTIDE SEQUENCE</scope>
    <source>
        <strain evidence="1">Expedition CK06-06</strain>
    </source>
</reference>
<feature type="non-terminal residue" evidence="1">
    <location>
        <position position="1"/>
    </location>
</feature>
<name>X0X9E9_9ZZZZ</name>
<dbReference type="Gene3D" id="3.20.19.10">
    <property type="entry name" value="Aconitase, domain 4"/>
    <property type="match status" value="1"/>
</dbReference>